<proteinExistence type="predicted"/>
<evidence type="ECO:0000259" key="2">
    <source>
        <dbReference type="PROSITE" id="PS51371"/>
    </source>
</evidence>
<dbReference type="Gene3D" id="3.10.580.10">
    <property type="entry name" value="CBS-domain"/>
    <property type="match status" value="1"/>
</dbReference>
<accession>A0A9N9F146</accession>
<dbReference type="OrthoDB" id="2536440at2759"/>
<keyword evidence="1" id="KW-0129">CBS domain</keyword>
<comment type="caution">
    <text evidence="3">The sequence shown here is derived from an EMBL/GenBank/DDBJ whole genome shotgun (WGS) entry which is preliminary data.</text>
</comment>
<reference evidence="3" key="1">
    <citation type="submission" date="2021-06" db="EMBL/GenBank/DDBJ databases">
        <authorList>
            <person name="Kallberg Y."/>
            <person name="Tangrot J."/>
            <person name="Rosling A."/>
        </authorList>
    </citation>
    <scope>NUCLEOTIDE SEQUENCE</scope>
    <source>
        <strain evidence="3">IN212</strain>
    </source>
</reference>
<organism evidence="3 4">
    <name type="scientific">Racocetra fulgida</name>
    <dbReference type="NCBI Taxonomy" id="60492"/>
    <lineage>
        <taxon>Eukaryota</taxon>
        <taxon>Fungi</taxon>
        <taxon>Fungi incertae sedis</taxon>
        <taxon>Mucoromycota</taxon>
        <taxon>Glomeromycotina</taxon>
        <taxon>Glomeromycetes</taxon>
        <taxon>Diversisporales</taxon>
        <taxon>Gigasporaceae</taxon>
        <taxon>Racocetra</taxon>
    </lineage>
</organism>
<evidence type="ECO:0000313" key="4">
    <source>
        <dbReference type="Proteomes" id="UP000789396"/>
    </source>
</evidence>
<feature type="domain" description="CBS" evidence="2">
    <location>
        <begin position="269"/>
        <end position="325"/>
    </location>
</feature>
<dbReference type="SUPFAM" id="SSF53686">
    <property type="entry name" value="Tryptophan synthase beta subunit-like PLP-dependent enzymes"/>
    <property type="match status" value="1"/>
</dbReference>
<dbReference type="InterPro" id="IPR050214">
    <property type="entry name" value="Cys_Synth/Cystath_Beta-Synth"/>
</dbReference>
<dbReference type="InterPro" id="IPR036052">
    <property type="entry name" value="TrpB-like_PALP_sf"/>
</dbReference>
<dbReference type="PANTHER" id="PTHR10314">
    <property type="entry name" value="CYSTATHIONINE BETA-SYNTHASE"/>
    <property type="match status" value="1"/>
</dbReference>
<dbReference type="Pfam" id="PF00571">
    <property type="entry name" value="CBS"/>
    <property type="match status" value="1"/>
</dbReference>
<dbReference type="InterPro" id="IPR001926">
    <property type="entry name" value="TrpB-like_PALP"/>
</dbReference>
<gene>
    <name evidence="3" type="ORF">RFULGI_LOCUS2523</name>
</gene>
<dbReference type="PROSITE" id="PS51371">
    <property type="entry name" value="CBS"/>
    <property type="match status" value="1"/>
</dbReference>
<dbReference type="SUPFAM" id="SSF54631">
    <property type="entry name" value="CBS-domain pair"/>
    <property type="match status" value="1"/>
</dbReference>
<dbReference type="EMBL" id="CAJVPZ010001929">
    <property type="protein sequence ID" value="CAG8502915.1"/>
    <property type="molecule type" value="Genomic_DNA"/>
</dbReference>
<dbReference type="SMART" id="SM00116">
    <property type="entry name" value="CBS"/>
    <property type="match status" value="1"/>
</dbReference>
<dbReference type="AlphaFoldDB" id="A0A9N9F146"/>
<sequence length="399" mass="44711">MSKRPPPPIYNDIAETIGNTPIVRLNISTTSSDTSLSTLNNIEFLAKLEYTNCLSGSIKDRVAKKILLDAEKSNKIGPNSTLIIPTSGNLGISIALLSQRKGYKTIALVPERTSIDRIRILKSLGVEIIRTPNEARPGYAEMTLISQKEQKVEDIGNNFTPSILDVSLIDAWAKVSDKESFTMTRKLISEGFMAGSVASAALSYAQKNVLPDTKARILCILNDTARNYSSTLLSEDWLLENDLMDEQTIQKLEYQRIEKYRAASVEDLQLPAAVTVLPNVPVAHALDLMVEREFSQLPVTDSHRKLLGYVSLTSLQDKLDSGDATLTDEVSKWMFTFGNRNSQNQIRRQTYQIITPDTPLDELAKFFEKHSFAIVTDSERKWALAVTTKMDLIRFLRHR</sequence>
<dbReference type="InterPro" id="IPR046342">
    <property type="entry name" value="CBS_dom_sf"/>
</dbReference>
<dbReference type="Gene3D" id="3.40.50.1100">
    <property type="match status" value="3"/>
</dbReference>
<dbReference type="Pfam" id="PF00291">
    <property type="entry name" value="PALP"/>
    <property type="match status" value="1"/>
</dbReference>
<dbReference type="Proteomes" id="UP000789396">
    <property type="component" value="Unassembled WGS sequence"/>
</dbReference>
<protein>
    <submittedName>
        <fullName evidence="3">16355_t:CDS:1</fullName>
    </submittedName>
</protein>
<name>A0A9N9F146_9GLOM</name>
<dbReference type="InterPro" id="IPR000644">
    <property type="entry name" value="CBS_dom"/>
</dbReference>
<keyword evidence="4" id="KW-1185">Reference proteome</keyword>
<evidence type="ECO:0000256" key="1">
    <source>
        <dbReference type="PROSITE-ProRule" id="PRU00703"/>
    </source>
</evidence>
<evidence type="ECO:0000313" key="3">
    <source>
        <dbReference type="EMBL" id="CAG8502915.1"/>
    </source>
</evidence>